<evidence type="ECO:0000256" key="2">
    <source>
        <dbReference type="ARBA" id="ARBA00012438"/>
    </source>
</evidence>
<feature type="compositionally biased region" description="Polar residues" evidence="7">
    <location>
        <begin position="765"/>
        <end position="775"/>
    </location>
</feature>
<feature type="compositionally biased region" description="Pro residues" evidence="7">
    <location>
        <begin position="619"/>
        <end position="636"/>
    </location>
</feature>
<dbReference type="EC" id="2.7.13.3" evidence="2"/>
<keyword evidence="8" id="KW-1133">Transmembrane helix</keyword>
<name>A0ABV2V8Z7_9ACTN</name>
<keyword evidence="10" id="KW-0067">ATP-binding</keyword>
<feature type="domain" description="Histidine kinase/HSP90-like ATPase" evidence="9">
    <location>
        <begin position="277"/>
        <end position="388"/>
    </location>
</feature>
<comment type="caution">
    <text evidence="10">The sequence shown here is derived from an EMBL/GenBank/DDBJ whole genome shotgun (WGS) entry which is preliminary data.</text>
</comment>
<comment type="catalytic activity">
    <reaction evidence="1">
        <text>ATP + protein L-histidine = ADP + protein N-phospho-L-histidine.</text>
        <dbReference type="EC" id="2.7.13.3"/>
    </reaction>
</comment>
<feature type="region of interest" description="Disordered" evidence="7">
    <location>
        <begin position="607"/>
        <end position="822"/>
    </location>
</feature>
<dbReference type="PANTHER" id="PTHR45436">
    <property type="entry name" value="SENSOR HISTIDINE KINASE YKOH"/>
    <property type="match status" value="1"/>
</dbReference>
<evidence type="ECO:0000313" key="10">
    <source>
        <dbReference type="EMBL" id="MET9850305.1"/>
    </source>
</evidence>
<keyword evidence="11" id="KW-1185">Reference proteome</keyword>
<protein>
    <recommendedName>
        <fullName evidence="2">histidine kinase</fullName>
        <ecNumber evidence="2">2.7.13.3</ecNumber>
    </recommendedName>
</protein>
<dbReference type="PANTHER" id="PTHR45436:SF5">
    <property type="entry name" value="SENSOR HISTIDINE KINASE TRCS"/>
    <property type="match status" value="1"/>
</dbReference>
<feature type="compositionally biased region" description="Basic and acidic residues" evidence="7">
    <location>
        <begin position="682"/>
        <end position="698"/>
    </location>
</feature>
<gene>
    <name evidence="10" type="ORF">ABZZ21_38325</name>
</gene>
<dbReference type="Gene3D" id="3.30.565.10">
    <property type="entry name" value="Histidine kinase-like ATPase, C-terminal domain"/>
    <property type="match status" value="1"/>
</dbReference>
<reference evidence="10 11" key="1">
    <citation type="submission" date="2024-06" db="EMBL/GenBank/DDBJ databases">
        <title>The Natural Products Discovery Center: Release of the First 8490 Sequenced Strains for Exploring Actinobacteria Biosynthetic Diversity.</title>
        <authorList>
            <person name="Kalkreuter E."/>
            <person name="Kautsar S.A."/>
            <person name="Yang D."/>
            <person name="Bader C.D."/>
            <person name="Teijaro C.N."/>
            <person name="Fluegel L."/>
            <person name="Davis C.M."/>
            <person name="Simpson J.R."/>
            <person name="Lauterbach L."/>
            <person name="Steele A.D."/>
            <person name="Gui C."/>
            <person name="Meng S."/>
            <person name="Li G."/>
            <person name="Viehrig K."/>
            <person name="Ye F."/>
            <person name="Su P."/>
            <person name="Kiefer A.F."/>
            <person name="Nichols A."/>
            <person name="Cepeda A.J."/>
            <person name="Yan W."/>
            <person name="Fan B."/>
            <person name="Jiang Y."/>
            <person name="Adhikari A."/>
            <person name="Zheng C.-J."/>
            <person name="Schuster L."/>
            <person name="Cowan T.M."/>
            <person name="Smanski M.J."/>
            <person name="Chevrette M.G."/>
            <person name="De Carvalho L.P.S."/>
            <person name="Shen B."/>
        </authorList>
    </citation>
    <scope>NUCLEOTIDE SEQUENCE [LARGE SCALE GENOMIC DNA]</scope>
    <source>
        <strain evidence="10 11">NPDC006434</strain>
    </source>
</reference>
<evidence type="ECO:0000256" key="8">
    <source>
        <dbReference type="SAM" id="Phobius"/>
    </source>
</evidence>
<feature type="compositionally biased region" description="Basic and acidic residues" evidence="7">
    <location>
        <begin position="836"/>
        <end position="853"/>
    </location>
</feature>
<dbReference type="EMBL" id="JBEXPZ010000069">
    <property type="protein sequence ID" value="MET9850305.1"/>
    <property type="molecule type" value="Genomic_DNA"/>
</dbReference>
<dbReference type="Pfam" id="PF02518">
    <property type="entry name" value="HATPase_c"/>
    <property type="match status" value="1"/>
</dbReference>
<feature type="compositionally biased region" description="Basic and acidic residues" evidence="7">
    <location>
        <begin position="532"/>
        <end position="548"/>
    </location>
</feature>
<evidence type="ECO:0000256" key="5">
    <source>
        <dbReference type="ARBA" id="ARBA00022777"/>
    </source>
</evidence>
<accession>A0ABV2V8Z7</accession>
<evidence type="ECO:0000256" key="3">
    <source>
        <dbReference type="ARBA" id="ARBA00022553"/>
    </source>
</evidence>
<dbReference type="InterPro" id="IPR050428">
    <property type="entry name" value="TCS_sensor_his_kinase"/>
</dbReference>
<keyword evidence="8" id="KW-0812">Transmembrane</keyword>
<evidence type="ECO:0000256" key="6">
    <source>
        <dbReference type="SAM" id="Coils"/>
    </source>
</evidence>
<evidence type="ECO:0000256" key="4">
    <source>
        <dbReference type="ARBA" id="ARBA00022679"/>
    </source>
</evidence>
<evidence type="ECO:0000256" key="1">
    <source>
        <dbReference type="ARBA" id="ARBA00000085"/>
    </source>
</evidence>
<dbReference type="RefSeq" id="WP_355403388.1">
    <property type="nucleotide sequence ID" value="NZ_JBEXPZ010000069.1"/>
</dbReference>
<keyword evidence="10" id="KW-0547">Nucleotide-binding</keyword>
<keyword evidence="4" id="KW-0808">Transferase</keyword>
<proteinExistence type="predicted"/>
<keyword evidence="5" id="KW-0418">Kinase</keyword>
<dbReference type="SMART" id="SM00387">
    <property type="entry name" value="HATPase_c"/>
    <property type="match status" value="1"/>
</dbReference>
<evidence type="ECO:0000259" key="9">
    <source>
        <dbReference type="SMART" id="SM00387"/>
    </source>
</evidence>
<dbReference type="Proteomes" id="UP001550210">
    <property type="component" value="Unassembled WGS sequence"/>
</dbReference>
<dbReference type="InterPro" id="IPR003594">
    <property type="entry name" value="HATPase_dom"/>
</dbReference>
<dbReference type="SUPFAM" id="SSF55874">
    <property type="entry name" value="ATPase domain of HSP90 chaperone/DNA topoisomerase II/histidine kinase"/>
    <property type="match status" value="1"/>
</dbReference>
<organism evidence="10 11">
    <name type="scientific">Streptomyces ossamyceticus</name>
    <dbReference type="NCBI Taxonomy" id="249581"/>
    <lineage>
        <taxon>Bacteria</taxon>
        <taxon>Bacillati</taxon>
        <taxon>Actinomycetota</taxon>
        <taxon>Actinomycetes</taxon>
        <taxon>Kitasatosporales</taxon>
        <taxon>Streptomycetaceae</taxon>
        <taxon>Streptomyces</taxon>
    </lineage>
</organism>
<feature type="transmembrane region" description="Helical" evidence="8">
    <location>
        <begin position="20"/>
        <end position="43"/>
    </location>
</feature>
<sequence length="900" mass="96344">MTAPSPPRPPGERPALRSVLPLPLVTAVFAAAVAGGSVALVPASLQVPVAGGAGAAALLLTLAVAVAVHARQSARSLRHRLDAVSRDTGMLLQERARMTAEFGQERARLTEEFLQDRARIAADYARERTRLTAELDHERGRLADERAQLETKAEEERSRLLERARQAETERTAAIAVTANVAGRMQALATGTLADLRAMEERHADEDVLADLLHLDHRTAQAGRLADSVAVLAGARSGRRWAKPIPMESILRGAMGRIGAYRRVRLHSSSESAVAGHAAEGVMHALAELLDNAANFSPPTAEVHVYVEEVPAGVIISVEDAGLVMSDVQLRRAERAVSGEDSDLTGLTGTRLGLAVVGRLARKHGLKVSFRPSARGGTGVLMLVPQDVLAGTVPSAGAPAETPAPTDERAPAYAERSTPYTAVPAPHDLDDEPTPTHESPYGAAPGPEEPPTGPGGLPRRRRGRSLAEAEARTRAQTADAPPARDSRPAEDASTGAVRFSSFRRAVRGTGGLDQAFVQGTSTDDEPSTGLHRRTDGAEHGETTERTDSTESPGTAGAPHLTGTPLTHPATGFLPDPGGENLPEPVRDGLPGLVREARSEYVRELLPEPLREPVREPLTEPAPAPAPDAPLPPPGAAVPPLALEPAREPEWGVARGATWETSPAPESGWEPTAPVPDPGWESEPVRGARWEFEPVRDEPWQPVGDTPWQPGLARIPLRESEPVRETAWQTEPTRTPPQEPEPVRETPRQADPTRPQPHEPEPVQESAWQTEPTRTQPWEPEPVRESAWQTEPTQTPTQTPPHEPETVRETPWQAEPVTEAESVRDIQWQLDALRELARDPLRDDRPASADDHTPPAHAPSSHAHAAPTPPYPGPGSTGAGPAPVPHPDPHPHPDLEGDPTP</sequence>
<evidence type="ECO:0000256" key="7">
    <source>
        <dbReference type="SAM" id="MobiDB-lite"/>
    </source>
</evidence>
<evidence type="ECO:0000313" key="11">
    <source>
        <dbReference type="Proteomes" id="UP001550210"/>
    </source>
</evidence>
<keyword evidence="3" id="KW-0597">Phosphoprotein</keyword>
<feature type="compositionally biased region" description="Basic and acidic residues" evidence="7">
    <location>
        <begin position="607"/>
        <end position="617"/>
    </location>
</feature>
<feature type="transmembrane region" description="Helical" evidence="8">
    <location>
        <begin position="49"/>
        <end position="70"/>
    </location>
</feature>
<dbReference type="GO" id="GO:0005524">
    <property type="term" value="F:ATP binding"/>
    <property type="evidence" value="ECO:0007669"/>
    <property type="project" value="UniProtKB-KW"/>
</dbReference>
<feature type="region of interest" description="Disordered" evidence="7">
    <location>
        <begin position="836"/>
        <end position="900"/>
    </location>
</feature>
<feature type="region of interest" description="Disordered" evidence="7">
    <location>
        <begin position="394"/>
        <end position="589"/>
    </location>
</feature>
<feature type="coiled-coil region" evidence="6">
    <location>
        <begin position="139"/>
        <end position="170"/>
    </location>
</feature>
<keyword evidence="6" id="KW-0175">Coiled coil</keyword>
<keyword evidence="8" id="KW-0472">Membrane</keyword>
<dbReference type="InterPro" id="IPR036890">
    <property type="entry name" value="HATPase_C_sf"/>
</dbReference>